<accession>A0A078QK51</accession>
<name>A0A078QK51_PHOVU</name>
<evidence type="ECO:0000313" key="3">
    <source>
        <dbReference type="Proteomes" id="UP000028134"/>
    </source>
</evidence>
<sequence>MNPGARKLKIIPTAIPKVQNTAIAESSRISFRLLNHSTPKEESTEKIAADNRGEIPAYNPRPIPPKEAWVIPPLMNTKRRVTMYVPIMPQAMLANKLPSKACWKKV</sequence>
<dbReference type="EMBL" id="JNHI01000116">
    <property type="protein sequence ID" value="KDS23393.1"/>
    <property type="molecule type" value="Genomic_DNA"/>
</dbReference>
<feature type="compositionally biased region" description="Basic and acidic residues" evidence="1">
    <location>
        <begin position="38"/>
        <end position="53"/>
    </location>
</feature>
<proteinExistence type="predicted"/>
<evidence type="ECO:0000313" key="2">
    <source>
        <dbReference type="EMBL" id="KDS23393.1"/>
    </source>
</evidence>
<dbReference type="Proteomes" id="UP000028134">
    <property type="component" value="Unassembled WGS sequence"/>
</dbReference>
<gene>
    <name evidence="2" type="ORF">M097_4866</name>
</gene>
<feature type="region of interest" description="Disordered" evidence="1">
    <location>
        <begin position="35"/>
        <end position="59"/>
    </location>
</feature>
<evidence type="ECO:0000256" key="1">
    <source>
        <dbReference type="SAM" id="MobiDB-lite"/>
    </source>
</evidence>
<reference evidence="2 3" key="1">
    <citation type="submission" date="2014-04" db="EMBL/GenBank/DDBJ databases">
        <authorList>
            <person name="Sears C."/>
            <person name="Carroll K."/>
            <person name="Sack B.R."/>
            <person name="Qadri F."/>
            <person name="Myers L.L."/>
            <person name="Chung G.-T."/>
            <person name="Escheverria P."/>
            <person name="Fraser C.M."/>
            <person name="Sadzewicz L."/>
            <person name="Shefchek K.A."/>
            <person name="Tallon L."/>
            <person name="Das S.P."/>
            <person name="Daugherty S."/>
            <person name="Mongodin E.F."/>
        </authorList>
    </citation>
    <scope>NUCLEOTIDE SEQUENCE [LARGE SCALE GENOMIC DNA]</scope>
    <source>
        <strain evidence="3">3775 SL(B) 10 (iv)</strain>
    </source>
</reference>
<protein>
    <submittedName>
        <fullName evidence="2">Uncharacterized protein</fullName>
    </submittedName>
</protein>
<organism evidence="2 3">
    <name type="scientific">Phocaeicola vulgatus str. 3775 SL</name>
    <name type="common">B</name>
    <name type="synonym">iv</name>
    <dbReference type="NCBI Taxonomy" id="1339350"/>
    <lineage>
        <taxon>Bacteria</taxon>
        <taxon>Pseudomonadati</taxon>
        <taxon>Bacteroidota</taxon>
        <taxon>Bacteroidia</taxon>
        <taxon>Bacteroidales</taxon>
        <taxon>Bacteroidaceae</taxon>
        <taxon>Phocaeicola</taxon>
    </lineage>
</organism>
<dbReference type="AlphaFoldDB" id="A0A078QK51"/>
<comment type="caution">
    <text evidence="2">The sequence shown here is derived from an EMBL/GenBank/DDBJ whole genome shotgun (WGS) entry which is preliminary data.</text>
</comment>